<sequence length="234" mass="26341">MRALLPLLRTGAPAVAAVRLLPGASAGPGPRRAMALYRTEERGQPHSPDYRLFFKDVAGHYISPFHDIPLKVDSQEVLSRGDVVHVKILGILALIDQGETDWKLIAINVNDPEASKFHDIDDVRKYKPGYLEATLNWFRFYKIPEGKPENQFAFNGEFKNKAFALEVIKSTHACWKSLLMKKCDGGPINCTNVQICDSPFHCSQEEARSLVESVSFSLDKGSKEEDQVWHFLDK</sequence>
<keyword evidence="6" id="KW-0460">Magnesium</keyword>
<dbReference type="PANTHER" id="PTHR10286">
    <property type="entry name" value="INORGANIC PYROPHOSPHATASE"/>
    <property type="match status" value="1"/>
</dbReference>
<dbReference type="InterPro" id="IPR036649">
    <property type="entry name" value="Pyrophosphatase_sf"/>
</dbReference>
<comment type="cofactor">
    <cofactor evidence="1">
        <name>Mg(2+)</name>
        <dbReference type="ChEBI" id="CHEBI:18420"/>
    </cofactor>
</comment>
<dbReference type="GO" id="GO:0004427">
    <property type="term" value="F:inorganic diphosphate phosphatase activity"/>
    <property type="evidence" value="ECO:0007669"/>
    <property type="project" value="UniProtKB-EC"/>
</dbReference>
<dbReference type="SUPFAM" id="SSF50324">
    <property type="entry name" value="Inorganic pyrophosphatase"/>
    <property type="match status" value="1"/>
</dbReference>
<accession>A0A8C3WK77</accession>
<dbReference type="GeneTree" id="ENSGT00390000017004"/>
<evidence type="ECO:0000256" key="3">
    <source>
        <dbReference type="ARBA" id="ARBA00012146"/>
    </source>
</evidence>
<evidence type="ECO:0000313" key="8">
    <source>
        <dbReference type="Proteomes" id="UP000694540"/>
    </source>
</evidence>
<keyword evidence="4" id="KW-0479">Metal-binding</keyword>
<dbReference type="GO" id="GO:0000287">
    <property type="term" value="F:magnesium ion binding"/>
    <property type="evidence" value="ECO:0007669"/>
    <property type="project" value="InterPro"/>
</dbReference>
<dbReference type="Proteomes" id="UP000694540">
    <property type="component" value="Unplaced"/>
</dbReference>
<proteinExistence type="inferred from homology"/>
<dbReference type="EC" id="3.6.1.1" evidence="3"/>
<evidence type="ECO:0000256" key="5">
    <source>
        <dbReference type="ARBA" id="ARBA00022801"/>
    </source>
</evidence>
<comment type="similarity">
    <text evidence="2">Belongs to the PPase family.</text>
</comment>
<dbReference type="GO" id="GO:0005737">
    <property type="term" value="C:cytoplasm"/>
    <property type="evidence" value="ECO:0007669"/>
    <property type="project" value="InterPro"/>
</dbReference>
<gene>
    <name evidence="7" type="primary">PPA2</name>
</gene>
<evidence type="ECO:0000256" key="2">
    <source>
        <dbReference type="ARBA" id="ARBA00006220"/>
    </source>
</evidence>
<evidence type="ECO:0000313" key="7">
    <source>
        <dbReference type="Ensembl" id="ENSCWAP00000015778.1"/>
    </source>
</evidence>
<dbReference type="Ensembl" id="ENSCWAT00000017121.1">
    <property type="protein sequence ID" value="ENSCWAP00000015778.1"/>
    <property type="gene ID" value="ENSCWAG00000011521.1"/>
</dbReference>
<reference evidence="7" key="2">
    <citation type="submission" date="2025-09" db="UniProtKB">
        <authorList>
            <consortium name="Ensembl"/>
        </authorList>
    </citation>
    <scope>IDENTIFICATION</scope>
</reference>
<keyword evidence="8" id="KW-1185">Reference proteome</keyword>
<name>A0A8C3WK77_9CETA</name>
<organism evidence="7 8">
    <name type="scientific">Catagonus wagneri</name>
    <name type="common">Chacoan peccary</name>
    <dbReference type="NCBI Taxonomy" id="51154"/>
    <lineage>
        <taxon>Eukaryota</taxon>
        <taxon>Metazoa</taxon>
        <taxon>Chordata</taxon>
        <taxon>Craniata</taxon>
        <taxon>Vertebrata</taxon>
        <taxon>Euteleostomi</taxon>
        <taxon>Mammalia</taxon>
        <taxon>Eutheria</taxon>
        <taxon>Laurasiatheria</taxon>
        <taxon>Artiodactyla</taxon>
        <taxon>Suina</taxon>
        <taxon>Tayassuidae</taxon>
        <taxon>Catagonus</taxon>
    </lineage>
</organism>
<dbReference type="Gene3D" id="3.90.80.10">
    <property type="entry name" value="Inorganic pyrophosphatase"/>
    <property type="match status" value="2"/>
</dbReference>
<evidence type="ECO:0000256" key="4">
    <source>
        <dbReference type="ARBA" id="ARBA00022723"/>
    </source>
</evidence>
<dbReference type="GO" id="GO:0006796">
    <property type="term" value="P:phosphate-containing compound metabolic process"/>
    <property type="evidence" value="ECO:0007669"/>
    <property type="project" value="InterPro"/>
</dbReference>
<dbReference type="InterPro" id="IPR008162">
    <property type="entry name" value="Pyrophosphatase"/>
</dbReference>
<reference evidence="7" key="1">
    <citation type="submission" date="2025-08" db="UniProtKB">
        <authorList>
            <consortium name="Ensembl"/>
        </authorList>
    </citation>
    <scope>IDENTIFICATION</scope>
</reference>
<dbReference type="AlphaFoldDB" id="A0A8C3WK77"/>
<protein>
    <recommendedName>
        <fullName evidence="3">inorganic diphosphatase</fullName>
        <ecNumber evidence="3">3.6.1.1</ecNumber>
    </recommendedName>
</protein>
<evidence type="ECO:0000256" key="1">
    <source>
        <dbReference type="ARBA" id="ARBA00001946"/>
    </source>
</evidence>
<keyword evidence="5" id="KW-0378">Hydrolase</keyword>
<evidence type="ECO:0000256" key="6">
    <source>
        <dbReference type="ARBA" id="ARBA00022842"/>
    </source>
</evidence>
<dbReference type="Pfam" id="PF00719">
    <property type="entry name" value="Pyrophosphatase"/>
    <property type="match status" value="1"/>
</dbReference>